<evidence type="ECO:0000259" key="1">
    <source>
        <dbReference type="Pfam" id="PF22936"/>
    </source>
</evidence>
<dbReference type="InterPro" id="IPR054722">
    <property type="entry name" value="PolX-like_BBD"/>
</dbReference>
<protein>
    <recommendedName>
        <fullName evidence="1">Retrovirus-related Pol polyprotein from transposon TNT 1-94-like beta-barrel domain-containing protein</fullName>
    </recommendedName>
</protein>
<evidence type="ECO:0000313" key="3">
    <source>
        <dbReference type="Proteomes" id="UP000654918"/>
    </source>
</evidence>
<proteinExistence type="predicted"/>
<organism evidence="2 3">
    <name type="scientific">Colletotrichum plurivorum</name>
    <dbReference type="NCBI Taxonomy" id="2175906"/>
    <lineage>
        <taxon>Eukaryota</taxon>
        <taxon>Fungi</taxon>
        <taxon>Dikarya</taxon>
        <taxon>Ascomycota</taxon>
        <taxon>Pezizomycotina</taxon>
        <taxon>Sordariomycetes</taxon>
        <taxon>Hypocreomycetidae</taxon>
        <taxon>Glomerellales</taxon>
        <taxon>Glomerellaceae</taxon>
        <taxon>Colletotrichum</taxon>
        <taxon>Colletotrichum orchidearum species complex</taxon>
    </lineage>
</organism>
<reference evidence="2" key="1">
    <citation type="journal article" date="2020" name="Phytopathology">
        <title>Genome Sequence Resources of Colletotrichum truncatum, C. plurivorum, C. musicola, and C. sojae: Four Species Pathogenic to Soybean (Glycine max).</title>
        <authorList>
            <person name="Rogerio F."/>
            <person name="Boufleur T.R."/>
            <person name="Ciampi-Guillardi M."/>
            <person name="Sukno S.A."/>
            <person name="Thon M.R."/>
            <person name="Massola Junior N.S."/>
            <person name="Baroncelli R."/>
        </authorList>
    </citation>
    <scope>NUCLEOTIDE SEQUENCE</scope>
    <source>
        <strain evidence="2">LFN00145</strain>
    </source>
</reference>
<evidence type="ECO:0000313" key="2">
    <source>
        <dbReference type="EMBL" id="KAF6805530.1"/>
    </source>
</evidence>
<accession>A0A8H6J3R4</accession>
<dbReference type="EMBL" id="WIGO01000741">
    <property type="protein sequence ID" value="KAF6805530.1"/>
    <property type="molecule type" value="Genomic_DNA"/>
</dbReference>
<sequence>MERIRQDYASFMLHKSSAKSTQPQRCFAGHREAAADSLWLWDSGANVHMINDMLWFDAGDYAPSIEEHVTQTGNGLVYPTHVGTVTLRFEGGTEMTLKEVLYVQDFPMNIFSGERLYKSGGKLRDNDLLAKGDVRFATIDVNDRGFFLNVIGSGDIAAASRIMATVAEQRKYPADQKFCAALSQLTRKVGTEVLGELQTVTQKENRSIGASSDERLANVFFKNHRVRTLGNNREISNALENKTLPDPRQSAERSCRWIRKIHFKGPATLPCQIPGWPVLDGVDMLKSQGTVKWGAWVRVGTSRLAVTFRFTVRAQPFCK</sequence>
<feature type="domain" description="Retrovirus-related Pol polyprotein from transposon TNT 1-94-like beta-barrel" evidence="1">
    <location>
        <begin position="39"/>
        <end position="120"/>
    </location>
</feature>
<dbReference type="Pfam" id="PF22936">
    <property type="entry name" value="Pol_BBD"/>
    <property type="match status" value="1"/>
</dbReference>
<comment type="caution">
    <text evidence="2">The sequence shown here is derived from an EMBL/GenBank/DDBJ whole genome shotgun (WGS) entry which is preliminary data.</text>
</comment>
<dbReference type="AlphaFoldDB" id="A0A8H6J3R4"/>
<gene>
    <name evidence="2" type="ORF">CPLU01_15981</name>
</gene>
<keyword evidence="3" id="KW-1185">Reference proteome</keyword>
<dbReference type="Proteomes" id="UP000654918">
    <property type="component" value="Unassembled WGS sequence"/>
</dbReference>
<name>A0A8H6J3R4_9PEZI</name>